<gene>
    <name evidence="1" type="ORF">C0W81_18900</name>
</gene>
<organism evidence="1 2">
    <name type="scientific">Photobacterium aquimaris</name>
    <dbReference type="NCBI Taxonomy" id="512643"/>
    <lineage>
        <taxon>Bacteria</taxon>
        <taxon>Pseudomonadati</taxon>
        <taxon>Pseudomonadota</taxon>
        <taxon>Gammaproteobacteria</taxon>
        <taxon>Vibrionales</taxon>
        <taxon>Vibrionaceae</taxon>
        <taxon>Photobacterium</taxon>
    </lineage>
</organism>
<proteinExistence type="predicted"/>
<dbReference type="AlphaFoldDB" id="A0A2T3HT94"/>
<dbReference type="OrthoDB" id="9799416at2"/>
<reference evidence="1 2" key="1">
    <citation type="submission" date="2018-03" db="EMBL/GenBank/DDBJ databases">
        <title>Whole genome sequencing of Histamine producing bacteria.</title>
        <authorList>
            <person name="Butler K."/>
        </authorList>
    </citation>
    <scope>NUCLEOTIDE SEQUENCE [LARGE SCALE GENOMIC DNA]</scope>
    <source>
        <strain evidence="1 2">DSM 23343</strain>
    </source>
</reference>
<evidence type="ECO:0000313" key="1">
    <source>
        <dbReference type="EMBL" id="PST97850.1"/>
    </source>
</evidence>
<dbReference type="InterPro" id="IPR022172">
    <property type="entry name" value="DUF3703"/>
</dbReference>
<dbReference type="EMBL" id="PYLY01000058">
    <property type="protein sequence ID" value="PST97850.1"/>
    <property type="molecule type" value="Genomic_DNA"/>
</dbReference>
<dbReference type="Pfam" id="PF12487">
    <property type="entry name" value="DUF3703"/>
    <property type="match status" value="1"/>
</dbReference>
<evidence type="ECO:0000313" key="2">
    <source>
        <dbReference type="Proteomes" id="UP000241858"/>
    </source>
</evidence>
<dbReference type="Proteomes" id="UP000241858">
    <property type="component" value="Unassembled WGS sequence"/>
</dbReference>
<comment type="caution">
    <text evidence="1">The sequence shown here is derived from an EMBL/GenBank/DDBJ whole genome shotgun (WGS) entry which is preliminary data.</text>
</comment>
<name>A0A2T3HT94_9GAMM</name>
<sequence>MMSNFSYNIAPYVKRELIRSYRAQKRADSVAAFRYLENAHVLGQESTYWHVKVHYLMLCWAIKQRDIKEVIGQLIRIVGAALLTAIDGVPMGNTGGSNVHALKVMPISAEHAEIIIKTKDSSH</sequence>
<dbReference type="RefSeq" id="WP_061000367.1">
    <property type="nucleotide sequence ID" value="NZ_LNQZ01000032.1"/>
</dbReference>
<accession>A0A2T3HT94</accession>
<protein>
    <submittedName>
        <fullName evidence="1">DUF3703 domain-containing protein</fullName>
    </submittedName>
</protein>